<feature type="domain" description="STAS" evidence="3">
    <location>
        <begin position="14"/>
        <end position="96"/>
    </location>
</feature>
<dbReference type="InterPro" id="IPR036513">
    <property type="entry name" value="STAS_dom_sf"/>
</dbReference>
<proteinExistence type="inferred from homology"/>
<dbReference type="InterPro" id="IPR003658">
    <property type="entry name" value="Anti-sigma_ant"/>
</dbReference>
<dbReference type="InterPro" id="IPR002645">
    <property type="entry name" value="STAS_dom"/>
</dbReference>
<dbReference type="PANTHER" id="PTHR33495">
    <property type="entry name" value="ANTI-SIGMA FACTOR ANTAGONIST TM_1081-RELATED-RELATED"/>
    <property type="match status" value="1"/>
</dbReference>
<dbReference type="SUPFAM" id="SSF52091">
    <property type="entry name" value="SpoIIaa-like"/>
    <property type="match status" value="1"/>
</dbReference>
<keyword evidence="5" id="KW-1185">Reference proteome</keyword>
<accession>A0ABT2AYK2</accession>
<dbReference type="EMBL" id="JANUGP010000005">
    <property type="protein sequence ID" value="MCS0601332.1"/>
    <property type="molecule type" value="Genomic_DNA"/>
</dbReference>
<dbReference type="Pfam" id="PF01740">
    <property type="entry name" value="STAS"/>
    <property type="match status" value="1"/>
</dbReference>
<evidence type="ECO:0000313" key="4">
    <source>
        <dbReference type="EMBL" id="MCS0601332.1"/>
    </source>
</evidence>
<dbReference type="CDD" id="cd07043">
    <property type="entry name" value="STAS_anti-anti-sigma_factors"/>
    <property type="match status" value="1"/>
</dbReference>
<dbReference type="Proteomes" id="UP001205612">
    <property type="component" value="Unassembled WGS sequence"/>
</dbReference>
<reference evidence="4 5" key="1">
    <citation type="submission" date="2022-08" db="EMBL/GenBank/DDBJ databases">
        <authorList>
            <person name="Somphong A."/>
            <person name="Phongsopitanun W."/>
        </authorList>
    </citation>
    <scope>NUCLEOTIDE SEQUENCE [LARGE SCALE GENOMIC DNA]</scope>
    <source>
        <strain evidence="4 5">LP11</strain>
    </source>
</reference>
<dbReference type="NCBIfam" id="TIGR00377">
    <property type="entry name" value="ant_ant_sig"/>
    <property type="match status" value="1"/>
</dbReference>
<sequence>MSAELQLTVREGPDGLVIVEVAGELDFHTSNALDREVTAVSDAHSRLVLDMSQVTFCDSSGLSALLHLLRHTQATGTALTLVAVPAQTMRLLTITGSDAVFTIHGSLTEIPAAPDGPQGDA</sequence>
<dbReference type="PROSITE" id="PS50801">
    <property type="entry name" value="STAS"/>
    <property type="match status" value="1"/>
</dbReference>
<evidence type="ECO:0000256" key="1">
    <source>
        <dbReference type="ARBA" id="ARBA00009013"/>
    </source>
</evidence>
<evidence type="ECO:0000313" key="5">
    <source>
        <dbReference type="Proteomes" id="UP001205612"/>
    </source>
</evidence>
<comment type="similarity">
    <text evidence="1 2">Belongs to the anti-sigma-factor antagonist family.</text>
</comment>
<dbReference type="PANTHER" id="PTHR33495:SF2">
    <property type="entry name" value="ANTI-SIGMA FACTOR ANTAGONIST TM_1081-RELATED"/>
    <property type="match status" value="1"/>
</dbReference>
<comment type="caution">
    <text evidence="4">The sequence shown here is derived from an EMBL/GenBank/DDBJ whole genome shotgun (WGS) entry which is preliminary data.</text>
</comment>
<name>A0ABT2AYK2_9ACTN</name>
<organism evidence="4 5">
    <name type="scientific">Streptomyces pyxinicus</name>
    <dbReference type="NCBI Taxonomy" id="2970331"/>
    <lineage>
        <taxon>Bacteria</taxon>
        <taxon>Bacillati</taxon>
        <taxon>Actinomycetota</taxon>
        <taxon>Actinomycetes</taxon>
        <taxon>Kitasatosporales</taxon>
        <taxon>Streptomycetaceae</taxon>
        <taxon>Streptomyces</taxon>
    </lineage>
</organism>
<dbReference type="RefSeq" id="WP_258777714.1">
    <property type="nucleotide sequence ID" value="NZ_JANUGP010000005.1"/>
</dbReference>
<protein>
    <recommendedName>
        <fullName evidence="2">Anti-sigma factor antagonist</fullName>
    </recommendedName>
</protein>
<dbReference type="Gene3D" id="3.30.750.24">
    <property type="entry name" value="STAS domain"/>
    <property type="match status" value="1"/>
</dbReference>
<gene>
    <name evidence="4" type="ORF">NX794_08825</name>
</gene>
<evidence type="ECO:0000256" key="2">
    <source>
        <dbReference type="RuleBase" id="RU003749"/>
    </source>
</evidence>
<evidence type="ECO:0000259" key="3">
    <source>
        <dbReference type="PROSITE" id="PS50801"/>
    </source>
</evidence>